<feature type="region of interest" description="Disordered" evidence="9">
    <location>
        <begin position="1"/>
        <end position="21"/>
    </location>
</feature>
<accession>A0A7S3L7W7</accession>
<evidence type="ECO:0000256" key="2">
    <source>
        <dbReference type="ARBA" id="ARBA00022152"/>
    </source>
</evidence>
<dbReference type="Gene3D" id="3.40.50.1010">
    <property type="entry name" value="5'-nuclease"/>
    <property type="match status" value="1"/>
</dbReference>
<evidence type="ECO:0000313" key="11">
    <source>
        <dbReference type="EMBL" id="CAE0414893.1"/>
    </source>
</evidence>
<dbReference type="SUPFAM" id="SSF54928">
    <property type="entry name" value="RNA-binding domain, RBD"/>
    <property type="match status" value="1"/>
</dbReference>
<feature type="region of interest" description="Disordered" evidence="9">
    <location>
        <begin position="201"/>
        <end position="237"/>
    </location>
</feature>
<proteinExistence type="predicted"/>
<dbReference type="Pfam" id="PF00076">
    <property type="entry name" value="RRM_1"/>
    <property type="match status" value="1"/>
</dbReference>
<dbReference type="CDD" id="cd10910">
    <property type="entry name" value="PIN_limkain_b1_N_like"/>
    <property type="match status" value="1"/>
</dbReference>
<keyword evidence="4" id="KW-0896">Oogenesis</keyword>
<dbReference type="EMBL" id="HBIM01015281">
    <property type="protein sequence ID" value="CAE0414893.1"/>
    <property type="molecule type" value="Transcribed_RNA"/>
</dbReference>
<gene>
    <name evidence="11" type="ORF">ACOF00016_LOCUS12068</name>
</gene>
<evidence type="ECO:0000256" key="3">
    <source>
        <dbReference type="ARBA" id="ARBA00022884"/>
    </source>
</evidence>
<dbReference type="InterPro" id="IPR021139">
    <property type="entry name" value="NYN"/>
</dbReference>
<dbReference type="Pfam" id="PF01936">
    <property type="entry name" value="NYN"/>
    <property type="match status" value="1"/>
</dbReference>
<evidence type="ECO:0000259" key="10">
    <source>
        <dbReference type="PROSITE" id="PS50102"/>
    </source>
</evidence>
<keyword evidence="6" id="KW-0469">Meiosis</keyword>
<dbReference type="GO" id="GO:0051321">
    <property type="term" value="P:meiotic cell cycle"/>
    <property type="evidence" value="ECO:0007669"/>
    <property type="project" value="UniProtKB-KW"/>
</dbReference>
<evidence type="ECO:0000256" key="9">
    <source>
        <dbReference type="SAM" id="MobiDB-lite"/>
    </source>
</evidence>
<reference evidence="11" key="1">
    <citation type="submission" date="2021-01" db="EMBL/GenBank/DDBJ databases">
        <authorList>
            <person name="Corre E."/>
            <person name="Pelletier E."/>
            <person name="Niang G."/>
            <person name="Scheremetjew M."/>
            <person name="Finn R."/>
            <person name="Kale V."/>
            <person name="Holt S."/>
            <person name="Cochrane G."/>
            <person name="Meng A."/>
            <person name="Brown T."/>
            <person name="Cohen L."/>
        </authorList>
    </citation>
    <scope>NUCLEOTIDE SEQUENCE</scope>
    <source>
        <strain evidence="11">CCMP127</strain>
    </source>
</reference>
<evidence type="ECO:0000256" key="7">
    <source>
        <dbReference type="ARBA" id="ARBA00030116"/>
    </source>
</evidence>
<feature type="compositionally biased region" description="Acidic residues" evidence="9">
    <location>
        <begin position="1"/>
        <end position="10"/>
    </location>
</feature>
<keyword evidence="5" id="KW-0576">Peroxisome</keyword>
<dbReference type="PANTHER" id="PTHR11176">
    <property type="entry name" value="BOULE-RELATED"/>
    <property type="match status" value="1"/>
</dbReference>
<dbReference type="GO" id="GO:0005777">
    <property type="term" value="C:peroxisome"/>
    <property type="evidence" value="ECO:0007669"/>
    <property type="project" value="UniProtKB-SubCell"/>
</dbReference>
<dbReference type="InterPro" id="IPR012677">
    <property type="entry name" value="Nucleotide-bd_a/b_plait_sf"/>
</dbReference>
<dbReference type="SMART" id="SM00360">
    <property type="entry name" value="RRM"/>
    <property type="match status" value="1"/>
</dbReference>
<dbReference type="GO" id="GO:0004540">
    <property type="term" value="F:RNA nuclease activity"/>
    <property type="evidence" value="ECO:0007669"/>
    <property type="project" value="InterPro"/>
</dbReference>
<evidence type="ECO:0000256" key="4">
    <source>
        <dbReference type="ARBA" id="ARBA00022943"/>
    </source>
</evidence>
<evidence type="ECO:0000256" key="6">
    <source>
        <dbReference type="ARBA" id="ARBA00023254"/>
    </source>
</evidence>
<keyword evidence="4" id="KW-0221">Differentiation</keyword>
<keyword evidence="3 8" id="KW-0694">RNA-binding</keyword>
<dbReference type="Gene3D" id="3.30.70.330">
    <property type="match status" value="1"/>
</dbReference>
<sequence length="538" mass="59672">MQQLTQEEEEHQGIVETNDSRNRKVDSEVFDDFPTLGPADVAVFWDYENVRIPNWCPATMAAEGIRNKVTKYGRIVEKRLYYDSRQPTETMAPRSDLDLSGFTLVDCPSRNRKETLDKKLIVDVLCFAWERVSLGAKACVVLDTSDGDYSYALARLRDIGVFTVIIYKPDIVAKVLIDNANVVMSWEFDVLGGIPLSQEEDSVEALEMESNKNSEAQTEEKEGAANGPPTEKPNSGKLGLLSKKLIAMATSSSPTSEPKPTPQTDEKEAAENGPPTEKLDPGELGPLSEKLIAMATTSSPTSEPKPTPQTRSKFALLCSVVLNAQQRNVKEGISVYSSWADEGNVASTFYIKVGEKDRQSYIDLRTLATQRGFVEWGRRNLAVAGKPVIKVVGRDDRPANSSSESYLRLTYSGLSVVNPSIESKEVEWKLVIPNKYKNKKERSDASTTSDDQASRNGKINAVSHGRLFVGGLAWQTTEDSMRSYFRQFGPLKQVVVMAGRGYGFLCYQNPEDAKRCLAIAGNHIVDRKLVDVKTYHKS</sequence>
<dbReference type="PANTHER" id="PTHR11176:SF57">
    <property type="entry name" value="PROTEIN BOULE"/>
    <property type="match status" value="1"/>
</dbReference>
<dbReference type="InterPro" id="IPR035979">
    <property type="entry name" value="RBD_domain_sf"/>
</dbReference>
<feature type="domain" description="RRM" evidence="10">
    <location>
        <begin position="465"/>
        <end position="537"/>
    </location>
</feature>
<evidence type="ECO:0000256" key="1">
    <source>
        <dbReference type="ARBA" id="ARBA00004275"/>
    </source>
</evidence>
<protein>
    <recommendedName>
        <fullName evidence="2">Meiosis regulator and mRNA stability factor 1</fullName>
    </recommendedName>
    <alternativeName>
        <fullName evidence="7">Limkain-b1</fullName>
    </alternativeName>
</protein>
<evidence type="ECO:0000256" key="5">
    <source>
        <dbReference type="ARBA" id="ARBA00023140"/>
    </source>
</evidence>
<comment type="subcellular location">
    <subcellularLocation>
        <location evidence="1">Peroxisome</location>
    </subcellularLocation>
</comment>
<name>A0A7S3L7W7_9STRA</name>
<evidence type="ECO:0000256" key="8">
    <source>
        <dbReference type="PROSITE-ProRule" id="PRU00176"/>
    </source>
</evidence>
<dbReference type="GO" id="GO:0003723">
    <property type="term" value="F:RNA binding"/>
    <property type="evidence" value="ECO:0007669"/>
    <property type="project" value="UniProtKB-UniRule"/>
</dbReference>
<dbReference type="PROSITE" id="PS50102">
    <property type="entry name" value="RRM"/>
    <property type="match status" value="1"/>
</dbReference>
<organism evidence="11">
    <name type="scientific">Amphora coffeiformis</name>
    <dbReference type="NCBI Taxonomy" id="265554"/>
    <lineage>
        <taxon>Eukaryota</taxon>
        <taxon>Sar</taxon>
        <taxon>Stramenopiles</taxon>
        <taxon>Ochrophyta</taxon>
        <taxon>Bacillariophyta</taxon>
        <taxon>Bacillariophyceae</taxon>
        <taxon>Bacillariophycidae</taxon>
        <taxon>Thalassiophysales</taxon>
        <taxon>Catenulaceae</taxon>
        <taxon>Amphora</taxon>
    </lineage>
</organism>
<feature type="region of interest" description="Disordered" evidence="9">
    <location>
        <begin position="250"/>
        <end position="284"/>
    </location>
</feature>
<dbReference type="InterPro" id="IPR000504">
    <property type="entry name" value="RRM_dom"/>
</dbReference>
<dbReference type="AlphaFoldDB" id="A0A7S3L7W7"/>